<dbReference type="GeneID" id="5788294"/>
<proteinExistence type="predicted"/>
<dbReference type="RefSeq" id="XP_001712998.1">
    <property type="nucleotide sequence ID" value="XM_001712946.1"/>
</dbReference>
<dbReference type="Proteomes" id="UP000243425">
    <property type="component" value="Nucleomorph 3"/>
</dbReference>
<keyword evidence="2" id="KW-0542">Nucleomorph</keyword>
<feature type="transmembrane region" description="Helical" evidence="1">
    <location>
        <begin position="534"/>
        <end position="556"/>
    </location>
</feature>
<dbReference type="AlphaFoldDB" id="Q3LVY0"/>
<reference evidence="2 3" key="1">
    <citation type="journal article" date="2006" name="Proc. Natl. Acad. Sci. U.S.A.">
        <title>Complete nucleotide sequence of the chlorarachniophyte nucleomorph: nature's smallest nucleus.</title>
        <authorList>
            <person name="Gilson P.R."/>
            <person name="Su V."/>
            <person name="Slamovits C.H."/>
            <person name="Reith M.E."/>
            <person name="Keeling P.J."/>
            <person name="McFadden G.I."/>
        </authorList>
    </citation>
    <scope>NUCLEOTIDE SEQUENCE [LARGE SCALE GENOMIC DNA]</scope>
    <source>
        <strain evidence="3">CCMP621</strain>
    </source>
</reference>
<keyword evidence="1" id="KW-0472">Membrane</keyword>
<evidence type="ECO:0000313" key="2">
    <source>
        <dbReference type="EMBL" id="ABA27386.1"/>
    </source>
</evidence>
<organism evidence="2 3">
    <name type="scientific">Bigelowiella natans</name>
    <name type="common">Pedinomonas minutissima</name>
    <name type="synonym">Chlorarachnion sp. (strain CCMP621)</name>
    <dbReference type="NCBI Taxonomy" id="227086"/>
    <lineage>
        <taxon>Eukaryota</taxon>
        <taxon>Sar</taxon>
        <taxon>Rhizaria</taxon>
        <taxon>Cercozoa</taxon>
        <taxon>Chlorarachniophyceae</taxon>
        <taxon>Bigelowiella</taxon>
    </lineage>
</organism>
<feature type="transmembrane region" description="Helical" evidence="1">
    <location>
        <begin position="449"/>
        <end position="466"/>
    </location>
</feature>
<accession>Q3LVY0</accession>
<protein>
    <submittedName>
        <fullName evidence="2">Uncharacterized protein</fullName>
    </submittedName>
</protein>
<geneLocation type="nucleomorph" evidence="2"/>
<keyword evidence="1" id="KW-1133">Transmembrane helix</keyword>
<evidence type="ECO:0000313" key="3">
    <source>
        <dbReference type="Proteomes" id="UP000243425"/>
    </source>
</evidence>
<keyword evidence="1" id="KW-0812">Transmembrane</keyword>
<dbReference type="EMBL" id="DQ158858">
    <property type="protein sequence ID" value="ABA27386.1"/>
    <property type="molecule type" value="Genomic_DNA"/>
</dbReference>
<name>Q3LVY0_BIGNA</name>
<sequence>MIVKLNFLKTLCFIKGIITRFTENKIKLTTMNVICSECKKITKINCEFFYDPITINTYVRTFHQVGKNCLSTNIKVINKLSKFSQEIMFKIFVSQLSNNNQSYLLLDGFVESHNFIKDYDGSLVTILGLLDIRKKIISDIKGNAENSNNKYKLYFKVLSKINNDEMVNKSTIKLKKYYWKKFKKISKKPTLLEKLSSFIAVDLKSFDYVKKLVLALLIDKKYKINNHIKLLDSNYLKVLIRADSSIRKHLWDSIKFFFDINDDSLEFFQSKVNKSKPLFETTQILLKLKKTGVLFITEENYLQMNKIFSISNILEHDLFVSCIGQIISSFLTSIIVLENLKPEIIRKNLYEKDFFQANEITNSYNIFFNINMNSLEKNIHYLNNINIYFSIIEKILKNQRTLEINHIMFLKNYLHANRFFIPAPVSLKIINFIIIQLKKMRSKNFSLGTNFYLSINVILSLALNISKIHMKKYLNKDLVNRSLYIYCFNDFKFKLQYSVLPDISNKKQKVYDRIIHTLIASTISKYKIVSINKLFYSFKSLGISISSFYYSLWLFLVKKKGVLIGNYLKSINNANN</sequence>
<evidence type="ECO:0000256" key="1">
    <source>
        <dbReference type="SAM" id="Phobius"/>
    </source>
</evidence>